<dbReference type="EMBL" id="PDCJ01000001">
    <property type="protein sequence ID" value="PEG32371.1"/>
    <property type="molecule type" value="Genomic_DNA"/>
</dbReference>
<evidence type="ECO:0000313" key="2">
    <source>
        <dbReference type="EMBL" id="PEG32371.1"/>
    </source>
</evidence>
<keyword evidence="1" id="KW-0812">Transmembrane</keyword>
<keyword evidence="1" id="KW-1133">Transmembrane helix</keyword>
<proteinExistence type="predicted"/>
<feature type="transmembrane region" description="Helical" evidence="1">
    <location>
        <begin position="7"/>
        <end position="25"/>
    </location>
</feature>
<keyword evidence="1" id="KW-0472">Membrane</keyword>
<dbReference type="AlphaFoldDB" id="A0A2A7MLY2"/>
<name>A0A2A7MLY2_9CLOT</name>
<gene>
    <name evidence="2" type="ORF">CQ394_11960</name>
</gene>
<keyword evidence="3" id="KW-1185">Reference proteome</keyword>
<organism evidence="2 3">
    <name type="scientific">Clostridium neonatale</name>
    <dbReference type="NCBI Taxonomy" id="137838"/>
    <lineage>
        <taxon>Bacteria</taxon>
        <taxon>Bacillati</taxon>
        <taxon>Bacillota</taxon>
        <taxon>Clostridia</taxon>
        <taxon>Eubacteriales</taxon>
        <taxon>Clostridiaceae</taxon>
        <taxon>Clostridium</taxon>
    </lineage>
</organism>
<accession>A0A2A7MLY2</accession>
<dbReference type="Proteomes" id="UP000220840">
    <property type="component" value="Unassembled WGS sequence"/>
</dbReference>
<sequence length="69" mass="8421">MIFTQRIYLTVHLLLFVIFSFYDKAFSPEMILFYIVVCIAIFLEIYVYKNNKPLIYEDGLFKNLYFLNF</sequence>
<reference evidence="2 3" key="1">
    <citation type="submission" date="2017-10" db="EMBL/GenBank/DDBJ databases">
        <title>Effective Description of Clostridium neonatale sp. nov. linked to necrotizing enterocolitis in neonates and a clarification of species assignable to the genus Clostridium (Prazmowski 1880) emend. Lawson and Rainey 2016.</title>
        <authorList>
            <person name="Bernard K."/>
            <person name="Burdz T."/>
            <person name="Wiebe D."/>
            <person name="Balcewich B."/>
            <person name="Alfa M."/>
            <person name="Bernier A.-M."/>
        </authorList>
    </citation>
    <scope>NUCLEOTIDE SEQUENCE [LARGE SCALE GENOMIC DNA]</scope>
    <source>
        <strain evidence="2 3">LCDC99A005</strain>
    </source>
</reference>
<comment type="caution">
    <text evidence="2">The sequence shown here is derived from an EMBL/GenBank/DDBJ whole genome shotgun (WGS) entry which is preliminary data.</text>
</comment>
<feature type="transmembrane region" description="Helical" evidence="1">
    <location>
        <begin position="31"/>
        <end position="48"/>
    </location>
</feature>
<evidence type="ECO:0000256" key="1">
    <source>
        <dbReference type="SAM" id="Phobius"/>
    </source>
</evidence>
<protein>
    <submittedName>
        <fullName evidence="2">Uncharacterized protein</fullName>
    </submittedName>
</protein>
<evidence type="ECO:0000313" key="3">
    <source>
        <dbReference type="Proteomes" id="UP000220840"/>
    </source>
</evidence>